<dbReference type="GO" id="GO:0008664">
    <property type="term" value="F:RNA 2',3'-cyclic 3'-phosphodiesterase activity"/>
    <property type="evidence" value="ECO:0007669"/>
    <property type="project" value="UniProtKB-EC"/>
</dbReference>
<dbReference type="Pfam" id="PF02834">
    <property type="entry name" value="LigT_PEase"/>
    <property type="match status" value="2"/>
</dbReference>
<comment type="catalytic activity">
    <reaction evidence="2">
        <text>a 3'-end 2',3'-cyclophospho-ribonucleotide-RNA + H2O = a 3'-end 2'-phospho-ribonucleotide-RNA + H(+)</text>
        <dbReference type="Rhea" id="RHEA:11828"/>
        <dbReference type="Rhea" id="RHEA-COMP:10464"/>
        <dbReference type="Rhea" id="RHEA-COMP:17353"/>
        <dbReference type="ChEBI" id="CHEBI:15377"/>
        <dbReference type="ChEBI" id="CHEBI:15378"/>
        <dbReference type="ChEBI" id="CHEBI:83064"/>
        <dbReference type="ChEBI" id="CHEBI:173113"/>
        <dbReference type="EC" id="3.1.4.58"/>
    </reaction>
</comment>
<proteinExistence type="inferred from homology"/>
<sequence length="190" mass="20965">MMRLFVAIPLPEALTDRLAQMGGGLNNARWVDPDNMHLTLRFIGEVDGHRMRDIDTELNGITAPTFDMELAGLGTFGNGKKVNALWVGVDAPDQLAQLQLKVEKAIQRAGLPGEGRKFRPHVTLARFKGAPGDKLGTFLREYSLFRSGPFHVDCFQLISSLRTPKGPIYRVEAEYPLEPAIPEPVQDASA</sequence>
<evidence type="ECO:0000313" key="4">
    <source>
        <dbReference type="EMBL" id="SDG45977.1"/>
    </source>
</evidence>
<dbReference type="NCBIfam" id="TIGR02258">
    <property type="entry name" value="2_5_ligase"/>
    <property type="match status" value="1"/>
</dbReference>
<dbReference type="EC" id="3.1.4.58" evidence="2"/>
<dbReference type="HAMAP" id="MF_01940">
    <property type="entry name" value="RNA_CPDase"/>
    <property type="match status" value="1"/>
</dbReference>
<comment type="function">
    <text evidence="2">Hydrolyzes RNA 2',3'-cyclic phosphodiester to an RNA 2'-phosphomonoester.</text>
</comment>
<dbReference type="InterPro" id="IPR014051">
    <property type="entry name" value="Phosphoesterase_HXTX"/>
</dbReference>
<dbReference type="SUPFAM" id="SSF55144">
    <property type="entry name" value="LigT-like"/>
    <property type="match status" value="1"/>
</dbReference>
<dbReference type="Gene3D" id="3.90.1140.10">
    <property type="entry name" value="Cyclic phosphodiesterase"/>
    <property type="match status" value="1"/>
</dbReference>
<dbReference type="Proteomes" id="UP000199415">
    <property type="component" value="Unassembled WGS sequence"/>
</dbReference>
<feature type="active site" description="Proton donor" evidence="2">
    <location>
        <position position="37"/>
    </location>
</feature>
<dbReference type="GO" id="GO:0016874">
    <property type="term" value="F:ligase activity"/>
    <property type="evidence" value="ECO:0007669"/>
    <property type="project" value="UniProtKB-KW"/>
</dbReference>
<evidence type="ECO:0000256" key="2">
    <source>
        <dbReference type="HAMAP-Rule" id="MF_01940"/>
    </source>
</evidence>
<dbReference type="RefSeq" id="WP_090021754.1">
    <property type="nucleotide sequence ID" value="NZ_FNCE01000014.1"/>
</dbReference>
<evidence type="ECO:0000313" key="5">
    <source>
        <dbReference type="Proteomes" id="UP000199415"/>
    </source>
</evidence>
<dbReference type="AlphaFoldDB" id="A0A1G7UEV9"/>
<dbReference type="OrthoDB" id="9793819at2"/>
<feature type="active site" description="Proton acceptor" evidence="2">
    <location>
        <position position="121"/>
    </location>
</feature>
<name>A0A1G7UEV9_9PROT</name>
<feature type="short sequence motif" description="HXTX 2" evidence="2">
    <location>
        <begin position="121"/>
        <end position="124"/>
    </location>
</feature>
<feature type="domain" description="Phosphoesterase HXTX" evidence="3">
    <location>
        <begin position="8"/>
        <end position="86"/>
    </location>
</feature>
<reference evidence="4 5" key="1">
    <citation type="submission" date="2016-10" db="EMBL/GenBank/DDBJ databases">
        <authorList>
            <person name="de Groot N.N."/>
        </authorList>
    </citation>
    <scope>NUCLEOTIDE SEQUENCE [LARGE SCALE GENOMIC DNA]</scope>
    <source>
        <strain evidence="4 5">DSM 25584</strain>
    </source>
</reference>
<feature type="short sequence motif" description="HXTX 1" evidence="2">
    <location>
        <begin position="37"/>
        <end position="40"/>
    </location>
</feature>
<organism evidence="4 5">
    <name type="scientific">Limimonas halophila</name>
    <dbReference type="NCBI Taxonomy" id="1082479"/>
    <lineage>
        <taxon>Bacteria</taxon>
        <taxon>Pseudomonadati</taxon>
        <taxon>Pseudomonadota</taxon>
        <taxon>Alphaproteobacteria</taxon>
        <taxon>Rhodospirillales</taxon>
        <taxon>Rhodovibrionaceae</taxon>
        <taxon>Limimonas</taxon>
    </lineage>
</organism>
<feature type="domain" description="Phosphoesterase HXTX" evidence="3">
    <location>
        <begin position="91"/>
        <end position="169"/>
    </location>
</feature>
<evidence type="ECO:0000256" key="1">
    <source>
        <dbReference type="ARBA" id="ARBA00022801"/>
    </source>
</evidence>
<protein>
    <recommendedName>
        <fullName evidence="2">RNA 2',3'-cyclic phosphodiesterase</fullName>
        <shortName evidence="2">RNA 2',3'-CPDase</shortName>
        <ecNumber evidence="2">3.1.4.58</ecNumber>
    </recommendedName>
</protein>
<keyword evidence="1 2" id="KW-0378">Hydrolase</keyword>
<dbReference type="EMBL" id="FNCE01000014">
    <property type="protein sequence ID" value="SDG45977.1"/>
    <property type="molecule type" value="Genomic_DNA"/>
</dbReference>
<dbReference type="GO" id="GO:0004113">
    <property type="term" value="F:2',3'-cyclic-nucleotide 3'-phosphodiesterase activity"/>
    <property type="evidence" value="ECO:0007669"/>
    <property type="project" value="InterPro"/>
</dbReference>
<comment type="similarity">
    <text evidence="2">Belongs to the 2H phosphoesterase superfamily. ThpR family.</text>
</comment>
<dbReference type="InterPro" id="IPR009097">
    <property type="entry name" value="Cyclic_Pdiesterase"/>
</dbReference>
<keyword evidence="5" id="KW-1185">Reference proteome</keyword>
<dbReference type="STRING" id="1082479.SAMN05216241_11410"/>
<keyword evidence="4" id="KW-0436">Ligase</keyword>
<dbReference type="InterPro" id="IPR004175">
    <property type="entry name" value="RNA_CPDase"/>
</dbReference>
<gene>
    <name evidence="4" type="ORF">SAMN05216241_11410</name>
</gene>
<accession>A0A1G7UEV9</accession>
<dbReference type="PANTHER" id="PTHR35561">
    <property type="entry name" value="RNA 2',3'-CYCLIC PHOSPHODIESTERASE"/>
    <property type="match status" value="1"/>
</dbReference>
<evidence type="ECO:0000259" key="3">
    <source>
        <dbReference type="Pfam" id="PF02834"/>
    </source>
</evidence>
<dbReference type="PANTHER" id="PTHR35561:SF1">
    <property type="entry name" value="RNA 2',3'-CYCLIC PHOSPHODIESTERASE"/>
    <property type="match status" value="1"/>
</dbReference>